<dbReference type="Pfam" id="PF07739">
    <property type="entry name" value="TipAS"/>
    <property type="match status" value="1"/>
</dbReference>
<evidence type="ECO:0000256" key="2">
    <source>
        <dbReference type="ARBA" id="ARBA00023125"/>
    </source>
</evidence>
<dbReference type="Gene3D" id="1.10.1660.10">
    <property type="match status" value="1"/>
</dbReference>
<dbReference type="Proteomes" id="UP000182569">
    <property type="component" value="Chromosome"/>
</dbReference>
<sequence>MSYKIKEVADMVGVSVRTLHHYDQIGILKPKSVTTAGYRLYTDDDLERLQQVLFFKELDFTLLEIKEILDNPDFDRKHALKTHRELLIEKKKRLDKIIKSVDKTIDYIEGGIDMTKNEMFEGFDISEIEAHKEKYAEETKQKYGDTDAYKESLKKTSKYTKEDWARINATNGKINEKIIANMDKGIGNSEVQKAVAELRQHITDNFYDCTIEIFRGLADLYVKDERFTANIDRQKEGLAKFLSESMIYYCDNAK</sequence>
<keyword evidence="1" id="KW-0805">Transcription regulation</keyword>
<dbReference type="EMBL" id="CP015756">
    <property type="protein sequence ID" value="APC40851.1"/>
    <property type="molecule type" value="Genomic_DNA"/>
</dbReference>
<dbReference type="Pfam" id="PF13411">
    <property type="entry name" value="MerR_1"/>
    <property type="match status" value="1"/>
</dbReference>
<dbReference type="GO" id="GO:0003677">
    <property type="term" value="F:DNA binding"/>
    <property type="evidence" value="ECO:0007669"/>
    <property type="project" value="UniProtKB-KW"/>
</dbReference>
<dbReference type="PANTHER" id="PTHR30204:SF90">
    <property type="entry name" value="HTH-TYPE TRANSCRIPTIONAL ACTIVATOR MTA"/>
    <property type="match status" value="1"/>
</dbReference>
<dbReference type="OrthoDB" id="9814833at2"/>
<dbReference type="Gene3D" id="1.10.490.50">
    <property type="entry name" value="Antibiotic binding domain of TipA-like multidrug resistance regulators"/>
    <property type="match status" value="1"/>
</dbReference>
<dbReference type="SUPFAM" id="SSF46955">
    <property type="entry name" value="Putative DNA-binding domain"/>
    <property type="match status" value="1"/>
</dbReference>
<dbReference type="InterPro" id="IPR036244">
    <property type="entry name" value="TipA-like_antibiotic-bd"/>
</dbReference>
<dbReference type="InterPro" id="IPR012925">
    <property type="entry name" value="TipAS_dom"/>
</dbReference>
<dbReference type="InterPro" id="IPR047057">
    <property type="entry name" value="MerR_fam"/>
</dbReference>
<dbReference type="InterPro" id="IPR000551">
    <property type="entry name" value="MerR-type_HTH_dom"/>
</dbReference>
<dbReference type="STRING" id="1552.A7L45_12615"/>
<keyword evidence="7" id="KW-1185">Reference proteome</keyword>
<dbReference type="GO" id="GO:0003700">
    <property type="term" value="F:DNA-binding transcription factor activity"/>
    <property type="evidence" value="ECO:0007669"/>
    <property type="project" value="InterPro"/>
</dbReference>
<dbReference type="RefSeq" id="WP_071613143.1">
    <property type="nucleotide sequence ID" value="NZ_CP015756.1"/>
</dbReference>
<evidence type="ECO:0000313" key="7">
    <source>
        <dbReference type="Proteomes" id="UP000182569"/>
    </source>
</evidence>
<dbReference type="SUPFAM" id="SSF89082">
    <property type="entry name" value="Antibiotic binding domain of TipA-like multidrug resistance regulators"/>
    <property type="match status" value="1"/>
</dbReference>
<dbReference type="PANTHER" id="PTHR30204">
    <property type="entry name" value="REDOX-CYCLING DRUG-SENSING TRANSCRIPTIONAL ACTIVATOR SOXR"/>
    <property type="match status" value="1"/>
</dbReference>
<gene>
    <name evidence="6" type="ORF">A7L45_12615</name>
</gene>
<name>A0A1J0GHP9_9CLOT</name>
<dbReference type="AlphaFoldDB" id="A0A1J0GHP9"/>
<proteinExistence type="predicted"/>
<evidence type="ECO:0000256" key="4">
    <source>
        <dbReference type="ARBA" id="ARBA00023163"/>
    </source>
</evidence>
<dbReference type="InterPro" id="IPR009061">
    <property type="entry name" value="DNA-bd_dom_put_sf"/>
</dbReference>
<dbReference type="CDD" id="cd01106">
    <property type="entry name" value="HTH_TipAL-Mta"/>
    <property type="match status" value="1"/>
</dbReference>
<organism evidence="6 7">
    <name type="scientific">Clostridium estertheticum subsp. estertheticum</name>
    <dbReference type="NCBI Taxonomy" id="1552"/>
    <lineage>
        <taxon>Bacteria</taxon>
        <taxon>Bacillati</taxon>
        <taxon>Bacillota</taxon>
        <taxon>Clostridia</taxon>
        <taxon>Eubacteriales</taxon>
        <taxon>Clostridiaceae</taxon>
        <taxon>Clostridium</taxon>
    </lineage>
</organism>
<keyword evidence="2" id="KW-0238">DNA-binding</keyword>
<feature type="domain" description="HTH merR-type" evidence="5">
    <location>
        <begin position="1"/>
        <end position="71"/>
    </location>
</feature>
<evidence type="ECO:0000313" key="6">
    <source>
        <dbReference type="EMBL" id="APC40851.1"/>
    </source>
</evidence>
<evidence type="ECO:0000256" key="3">
    <source>
        <dbReference type="ARBA" id="ARBA00023159"/>
    </source>
</evidence>
<keyword evidence="3" id="KW-0010">Activator</keyword>
<reference evidence="7" key="1">
    <citation type="journal article" date="2016" name="Front. Microbiol.">
        <title>Complete Genome Sequence of Clostridium estertheticum DSM 8809, a Microbe Identified in Spoiled Vacuum Packed Beef.</title>
        <authorList>
            <person name="Yu Z."/>
            <person name="Gunn L."/>
            <person name="Brennan E."/>
            <person name="Reid R."/>
            <person name="Wall P.G."/>
            <person name="Gaora O.P."/>
            <person name="Hurley D."/>
            <person name="Bolton D."/>
            <person name="Fanning S."/>
        </authorList>
    </citation>
    <scope>NUCLEOTIDE SEQUENCE [LARGE SCALE GENOMIC DNA]</scope>
    <source>
        <strain evidence="7">DSM 8809</strain>
    </source>
</reference>
<evidence type="ECO:0000259" key="5">
    <source>
        <dbReference type="PROSITE" id="PS50937"/>
    </source>
</evidence>
<protein>
    <submittedName>
        <fullName evidence="6">MerR family transcriptional regulator</fullName>
    </submittedName>
</protein>
<accession>A0A1J0GHP9</accession>
<keyword evidence="4" id="KW-0804">Transcription</keyword>
<dbReference type="PROSITE" id="PS50937">
    <property type="entry name" value="HTH_MERR_2"/>
    <property type="match status" value="1"/>
</dbReference>
<dbReference type="SMART" id="SM00422">
    <property type="entry name" value="HTH_MERR"/>
    <property type="match status" value="1"/>
</dbReference>
<dbReference type="KEGG" id="ceu:A7L45_12615"/>
<evidence type="ECO:0000256" key="1">
    <source>
        <dbReference type="ARBA" id="ARBA00023015"/>
    </source>
</evidence>